<reference evidence="2" key="1">
    <citation type="journal article" date="2019" name="Int. J. Syst. Evol. Microbiol.">
        <title>The Global Catalogue of Microorganisms (GCM) 10K type strain sequencing project: providing services to taxonomists for standard genome sequencing and annotation.</title>
        <authorList>
            <consortium name="The Broad Institute Genomics Platform"/>
            <consortium name="The Broad Institute Genome Sequencing Center for Infectious Disease"/>
            <person name="Wu L."/>
            <person name="Ma J."/>
        </authorList>
    </citation>
    <scope>NUCLEOTIDE SEQUENCE [LARGE SCALE GENOMIC DNA]</scope>
    <source>
        <strain evidence="2">CCUG 36956</strain>
    </source>
</reference>
<organism evidence="1 2">
    <name type="scientific">Nocardia lasii</name>
    <dbReference type="NCBI Taxonomy" id="1616107"/>
    <lineage>
        <taxon>Bacteria</taxon>
        <taxon>Bacillati</taxon>
        <taxon>Actinomycetota</taxon>
        <taxon>Actinomycetes</taxon>
        <taxon>Mycobacteriales</taxon>
        <taxon>Nocardiaceae</taxon>
        <taxon>Nocardia</taxon>
    </lineage>
</organism>
<dbReference type="Proteomes" id="UP001596223">
    <property type="component" value="Unassembled WGS sequence"/>
</dbReference>
<accession>A0ABW1JUE4</accession>
<sequence>MTFPLAGFEGFVTFAALPTTDVPAGAGVYVVIRPATAPPVFLPGSPAGWTKGDPSVSLAELQSSWVPGEPVVYIGKADLGASGRRGLRKRLGEYRRHGAGRRAGHWGGRLIWQLADSAELLVGWREEPDARAVEKAMIAEYVAMYGKRPFANRTG</sequence>
<name>A0ABW1JUE4_9NOCA</name>
<evidence type="ECO:0000313" key="1">
    <source>
        <dbReference type="EMBL" id="MFC6012687.1"/>
    </source>
</evidence>
<dbReference type="EMBL" id="JBHSQN010000011">
    <property type="protein sequence ID" value="MFC6012687.1"/>
    <property type="molecule type" value="Genomic_DNA"/>
</dbReference>
<evidence type="ECO:0000313" key="2">
    <source>
        <dbReference type="Proteomes" id="UP001596223"/>
    </source>
</evidence>
<gene>
    <name evidence="1" type="ORF">ACFP3H_16640</name>
</gene>
<keyword evidence="2" id="KW-1185">Reference proteome</keyword>
<proteinExistence type="predicted"/>
<comment type="caution">
    <text evidence="1">The sequence shown here is derived from an EMBL/GenBank/DDBJ whole genome shotgun (WGS) entry which is preliminary data.</text>
</comment>
<evidence type="ECO:0008006" key="3">
    <source>
        <dbReference type="Google" id="ProtNLM"/>
    </source>
</evidence>
<protein>
    <recommendedName>
        <fullName evidence="3">GIY-YIG nuclease family protein</fullName>
    </recommendedName>
</protein>
<dbReference type="RefSeq" id="WP_378606717.1">
    <property type="nucleotide sequence ID" value="NZ_JBHSQN010000011.1"/>
</dbReference>